<evidence type="ECO:0000313" key="2">
    <source>
        <dbReference type="Proteomes" id="UP001515480"/>
    </source>
</evidence>
<protein>
    <submittedName>
        <fullName evidence="1">Uncharacterized protein</fullName>
    </submittedName>
</protein>
<comment type="caution">
    <text evidence="1">The sequence shown here is derived from an EMBL/GenBank/DDBJ whole genome shotgun (WGS) entry which is preliminary data.</text>
</comment>
<evidence type="ECO:0000313" key="1">
    <source>
        <dbReference type="EMBL" id="KAL1500172.1"/>
    </source>
</evidence>
<name>A0AB34ILN7_PRYPA</name>
<sequence length="160" mass="17004">MRRLVVYASAEPSSPLPAVSPKLRALLAYFGVNEVPVGIRSCVDAASMPDGVFGARKEGIQDMALYEILPSPPPLSPPPSRLLSSVEGARVEQGAEEPVDKAEVKLNSDRRCARCGIPAHLASACGCIGWRASARLIASWPMTPSAENVSNSHSRRCGTH</sequence>
<organism evidence="1 2">
    <name type="scientific">Prymnesium parvum</name>
    <name type="common">Toxic golden alga</name>
    <dbReference type="NCBI Taxonomy" id="97485"/>
    <lineage>
        <taxon>Eukaryota</taxon>
        <taxon>Haptista</taxon>
        <taxon>Haptophyta</taxon>
        <taxon>Prymnesiophyceae</taxon>
        <taxon>Prymnesiales</taxon>
        <taxon>Prymnesiaceae</taxon>
        <taxon>Prymnesium</taxon>
    </lineage>
</organism>
<dbReference type="AlphaFoldDB" id="A0AB34ILN7"/>
<proteinExistence type="predicted"/>
<dbReference type="Proteomes" id="UP001515480">
    <property type="component" value="Unassembled WGS sequence"/>
</dbReference>
<reference evidence="1 2" key="1">
    <citation type="journal article" date="2024" name="Science">
        <title>Giant polyketide synthase enzymes in the biosynthesis of giant marine polyether toxins.</title>
        <authorList>
            <person name="Fallon T.R."/>
            <person name="Shende V.V."/>
            <person name="Wierzbicki I.H."/>
            <person name="Pendleton A.L."/>
            <person name="Watervoot N.F."/>
            <person name="Auber R.P."/>
            <person name="Gonzalez D.J."/>
            <person name="Wisecaver J.H."/>
            <person name="Moore B.S."/>
        </authorList>
    </citation>
    <scope>NUCLEOTIDE SEQUENCE [LARGE SCALE GENOMIC DNA]</scope>
    <source>
        <strain evidence="1 2">12B1</strain>
    </source>
</reference>
<dbReference type="EMBL" id="JBGBPQ010000024">
    <property type="protein sequence ID" value="KAL1500172.1"/>
    <property type="molecule type" value="Genomic_DNA"/>
</dbReference>
<gene>
    <name evidence="1" type="ORF">AB1Y20_012841</name>
</gene>
<accession>A0AB34ILN7</accession>
<keyword evidence="2" id="KW-1185">Reference proteome</keyword>